<dbReference type="Pfam" id="PF04325">
    <property type="entry name" value="DUF465"/>
    <property type="match status" value="1"/>
</dbReference>
<dbReference type="OrthoDB" id="7392037at2"/>
<sequence length="51" mass="5670">MESSHASALQSKHRGLERRLKDEMSRPVPDAATIQAIKKQKLAVKEAIARS</sequence>
<comment type="caution">
    <text evidence="2">The sequence shown here is derived from an EMBL/GenBank/DDBJ whole genome shotgun (WGS) entry which is preliminary data.</text>
</comment>
<organism evidence="2 3">
    <name type="scientific">Aurantiacibacter spongiae</name>
    <dbReference type="NCBI Taxonomy" id="2488860"/>
    <lineage>
        <taxon>Bacteria</taxon>
        <taxon>Pseudomonadati</taxon>
        <taxon>Pseudomonadota</taxon>
        <taxon>Alphaproteobacteria</taxon>
        <taxon>Sphingomonadales</taxon>
        <taxon>Erythrobacteraceae</taxon>
        <taxon>Aurantiacibacter</taxon>
    </lineage>
</organism>
<protein>
    <submittedName>
        <fullName evidence="2">DUF465 domain-containing protein</fullName>
    </submittedName>
</protein>
<dbReference type="InterPro" id="IPR038444">
    <property type="entry name" value="DUF465_sf"/>
</dbReference>
<reference evidence="2 3" key="1">
    <citation type="submission" date="2018-11" db="EMBL/GenBank/DDBJ databases">
        <title>Erythrobacter spongiae sp. nov., isolated from a marine sponge.</title>
        <authorList>
            <person name="Zhuang L."/>
            <person name="Luo L."/>
        </authorList>
    </citation>
    <scope>NUCLEOTIDE SEQUENCE [LARGE SCALE GENOMIC DNA]</scope>
    <source>
        <strain evidence="2 3">HN-E23</strain>
    </source>
</reference>
<dbReference type="AlphaFoldDB" id="A0A3N5DM62"/>
<gene>
    <name evidence="2" type="ORF">EG799_10065</name>
</gene>
<dbReference type="InterPro" id="IPR007420">
    <property type="entry name" value="DUF465"/>
</dbReference>
<dbReference type="Gene3D" id="6.10.280.50">
    <property type="match status" value="1"/>
</dbReference>
<feature type="region of interest" description="Disordered" evidence="1">
    <location>
        <begin position="1"/>
        <end position="28"/>
    </location>
</feature>
<accession>A0A3N5DM62</accession>
<evidence type="ECO:0000256" key="1">
    <source>
        <dbReference type="SAM" id="MobiDB-lite"/>
    </source>
</evidence>
<dbReference type="EMBL" id="RPFZ01000001">
    <property type="protein sequence ID" value="RPF71925.1"/>
    <property type="molecule type" value="Genomic_DNA"/>
</dbReference>
<evidence type="ECO:0000313" key="3">
    <source>
        <dbReference type="Proteomes" id="UP000275232"/>
    </source>
</evidence>
<feature type="compositionally biased region" description="Polar residues" evidence="1">
    <location>
        <begin position="1"/>
        <end position="10"/>
    </location>
</feature>
<dbReference type="Proteomes" id="UP000275232">
    <property type="component" value="Unassembled WGS sequence"/>
</dbReference>
<keyword evidence="3" id="KW-1185">Reference proteome</keyword>
<dbReference type="RefSeq" id="WP_123880831.1">
    <property type="nucleotide sequence ID" value="NZ_RPFZ01000001.1"/>
</dbReference>
<name>A0A3N5DM62_9SPHN</name>
<evidence type="ECO:0000313" key="2">
    <source>
        <dbReference type="EMBL" id="RPF71925.1"/>
    </source>
</evidence>
<proteinExistence type="predicted"/>